<evidence type="ECO:0000256" key="8">
    <source>
        <dbReference type="ARBA" id="ARBA00031934"/>
    </source>
</evidence>
<reference evidence="9 10" key="1">
    <citation type="submission" date="2019-02" db="EMBL/GenBank/DDBJ databases">
        <title>Genome sequencing of the rare red list fungi Hericium alpestre (H. flagellum).</title>
        <authorList>
            <person name="Buettner E."/>
            <person name="Kellner H."/>
        </authorList>
    </citation>
    <scope>NUCLEOTIDE SEQUENCE [LARGE SCALE GENOMIC DNA]</scope>
    <source>
        <strain evidence="9 10">DSM 108284</strain>
    </source>
</reference>
<evidence type="ECO:0000256" key="7">
    <source>
        <dbReference type="ARBA" id="ARBA00023180"/>
    </source>
</evidence>
<dbReference type="OrthoDB" id="10263094at2759"/>
<accession>A0A4Z0A4J1</accession>
<evidence type="ECO:0000256" key="2">
    <source>
        <dbReference type="ARBA" id="ARBA00012423"/>
    </source>
</evidence>
<dbReference type="EMBL" id="SFCI01000191">
    <property type="protein sequence ID" value="TFY81625.1"/>
    <property type="molecule type" value="Genomic_DNA"/>
</dbReference>
<dbReference type="AlphaFoldDB" id="A0A4Z0A4J1"/>
<keyword evidence="10" id="KW-1185">Reference proteome</keyword>
<dbReference type="PRINTS" id="PR00414">
    <property type="entry name" value="PPTHIESTRASE"/>
</dbReference>
<dbReference type="InterPro" id="IPR002472">
    <property type="entry name" value="Palm_thioest"/>
</dbReference>
<evidence type="ECO:0000256" key="6">
    <source>
        <dbReference type="ARBA" id="ARBA00023157"/>
    </source>
</evidence>
<evidence type="ECO:0000256" key="4">
    <source>
        <dbReference type="ARBA" id="ARBA00022729"/>
    </source>
</evidence>
<dbReference type="Gene3D" id="3.40.50.1820">
    <property type="entry name" value="alpha/beta hydrolase"/>
    <property type="match status" value="1"/>
</dbReference>
<name>A0A4Z0A4J1_9AGAM</name>
<organism evidence="9 10">
    <name type="scientific">Hericium alpestre</name>
    <dbReference type="NCBI Taxonomy" id="135208"/>
    <lineage>
        <taxon>Eukaryota</taxon>
        <taxon>Fungi</taxon>
        <taxon>Dikarya</taxon>
        <taxon>Basidiomycota</taxon>
        <taxon>Agaricomycotina</taxon>
        <taxon>Agaricomycetes</taxon>
        <taxon>Russulales</taxon>
        <taxon>Hericiaceae</taxon>
        <taxon>Hericium</taxon>
    </lineage>
</organism>
<evidence type="ECO:0000313" key="10">
    <source>
        <dbReference type="Proteomes" id="UP000298061"/>
    </source>
</evidence>
<keyword evidence="7" id="KW-0325">Glycoprotein</keyword>
<evidence type="ECO:0000256" key="3">
    <source>
        <dbReference type="ARBA" id="ARBA00014212"/>
    </source>
</evidence>
<keyword evidence="6" id="KW-1015">Disulfide bond</keyword>
<protein>
    <recommendedName>
        <fullName evidence="3">Palmitoyl-protein thioesterase 1</fullName>
        <ecNumber evidence="2">3.1.2.22</ecNumber>
    </recommendedName>
    <alternativeName>
        <fullName evidence="8">Palmitoyl-protein hydrolase 1</fullName>
    </alternativeName>
</protein>
<dbReference type="EC" id="3.1.2.22" evidence="2"/>
<comment type="similarity">
    <text evidence="1">Belongs to the palmitoyl-protein thioesterase family.</text>
</comment>
<proteinExistence type="inferred from homology"/>
<dbReference type="Proteomes" id="UP000298061">
    <property type="component" value="Unassembled WGS sequence"/>
</dbReference>
<dbReference type="SUPFAM" id="SSF53474">
    <property type="entry name" value="alpha/beta-Hydrolases"/>
    <property type="match status" value="1"/>
</dbReference>
<dbReference type="STRING" id="135208.A0A4Z0A4J1"/>
<dbReference type="PANTHER" id="PTHR11247:SF8">
    <property type="entry name" value="PALMITOYL-PROTEIN THIOESTERASE 1"/>
    <property type="match status" value="1"/>
</dbReference>
<dbReference type="FunFam" id="3.40.50.1820:FF:000107">
    <property type="entry name" value="Palmitoyl-protein thioesterase 1"/>
    <property type="match status" value="1"/>
</dbReference>
<dbReference type="GO" id="GO:0008474">
    <property type="term" value="F:palmitoyl-(protein) hydrolase activity"/>
    <property type="evidence" value="ECO:0007669"/>
    <property type="project" value="UniProtKB-EC"/>
</dbReference>
<dbReference type="InterPro" id="IPR029058">
    <property type="entry name" value="AB_hydrolase_fold"/>
</dbReference>
<evidence type="ECO:0000256" key="5">
    <source>
        <dbReference type="ARBA" id="ARBA00022801"/>
    </source>
</evidence>
<comment type="caution">
    <text evidence="9">The sequence shown here is derived from an EMBL/GenBank/DDBJ whole genome shotgun (WGS) entry which is preliminary data.</text>
</comment>
<evidence type="ECO:0000313" key="9">
    <source>
        <dbReference type="EMBL" id="TFY81625.1"/>
    </source>
</evidence>
<keyword evidence="5" id="KW-0378">Hydrolase</keyword>
<sequence>MVEFQSMIKDIHPGIFVHSIYIEEDQDKDQRAGFYGDVNEQVELVAEQLSGVEELKDGFDALGFSQGGQFLRAYVERYNSPPVHNLITFGAQHMGVSDMPGCRPFDVLCQIARSTAKKSVYAAWAQKHLVQAQYYRDASQLDLYLEANHFLTSINNELPKPSQRNTTYATNLASLNKLVLVMFARDKTVVPKETAWFGSYAPDTDDASDEKTIVPMRVQPLYVEDWIGLRALDEKDGVVLTMCDGEHMQLPKKCWEPIVKRYVGGAI</sequence>
<gene>
    <name evidence="9" type="ORF">EWM64_g2390</name>
</gene>
<dbReference type="PANTHER" id="PTHR11247">
    <property type="entry name" value="PALMITOYL-PROTEIN THIOESTERASE/DOLICHYLDIPHOSPHATASE 1"/>
    <property type="match status" value="1"/>
</dbReference>
<keyword evidence="4" id="KW-0732">Signal</keyword>
<evidence type="ECO:0000256" key="1">
    <source>
        <dbReference type="ARBA" id="ARBA00010758"/>
    </source>
</evidence>
<dbReference type="Pfam" id="PF02089">
    <property type="entry name" value="Palm_thioest"/>
    <property type="match status" value="1"/>
</dbReference>